<organism evidence="1 2">
    <name type="scientific">Aspergillus sydowii CBS 593.65</name>
    <dbReference type="NCBI Taxonomy" id="1036612"/>
    <lineage>
        <taxon>Eukaryota</taxon>
        <taxon>Fungi</taxon>
        <taxon>Dikarya</taxon>
        <taxon>Ascomycota</taxon>
        <taxon>Pezizomycotina</taxon>
        <taxon>Eurotiomycetes</taxon>
        <taxon>Eurotiomycetidae</taxon>
        <taxon>Eurotiales</taxon>
        <taxon>Aspergillaceae</taxon>
        <taxon>Aspergillus</taxon>
        <taxon>Aspergillus subgen. Nidulantes</taxon>
    </lineage>
</organism>
<accession>A0A1L9TNV4</accession>
<dbReference type="Proteomes" id="UP000184356">
    <property type="component" value="Unassembled WGS sequence"/>
</dbReference>
<proteinExistence type="predicted"/>
<dbReference type="VEuPathDB" id="FungiDB:ASPSYDRAFT_29475"/>
<dbReference type="GeneID" id="63760726"/>
<dbReference type="STRING" id="1036612.A0A1L9TNV4"/>
<evidence type="ECO:0000313" key="2">
    <source>
        <dbReference type="Proteomes" id="UP000184356"/>
    </source>
</evidence>
<dbReference type="EMBL" id="KV878584">
    <property type="protein sequence ID" value="OJJ60953.1"/>
    <property type="molecule type" value="Genomic_DNA"/>
</dbReference>
<protein>
    <submittedName>
        <fullName evidence="1">Uncharacterized protein</fullName>
    </submittedName>
</protein>
<sequence length="397" mass="44475">MSKGDDDIKDKLYKLSVAPFVLERQGEYQKAIDVHKSAIDVLGTAAQTFRKSGSNVRKVHRKMFERQVQLHRERLAHLEDLQRKGSFVAVVLPPSGLDVVQELAREDGDNSPWTLSQIRKALHDYHKDETTDKVVPNHLKPFLDAADSTQVPFFAPTLSQLADIVTYRLTHSSELVELGVRSHWWFVKDPTNTHVLYALQVVWSQQVPIVDAILRRAGEFLPEMGAVNIRIRKTKGGSFRLVTSTVPPDSGQIVEIPDGELQRKDWSPRRFQYGGRNFVWKSGRADGKSMDGGLFKSFTWETLYETKRVWPKHGSKTGKMEDETVGSKLCWGEKGGGNGATHSIYMVGGLDLQFREHLLAAQLARLVRCSYPPQKDSAGVEAVSTGSSILGLIELVS</sequence>
<dbReference type="RefSeq" id="XP_040704759.1">
    <property type="nucleotide sequence ID" value="XM_040844653.1"/>
</dbReference>
<keyword evidence="2" id="KW-1185">Reference proteome</keyword>
<evidence type="ECO:0000313" key="1">
    <source>
        <dbReference type="EMBL" id="OJJ60953.1"/>
    </source>
</evidence>
<gene>
    <name evidence="1" type="ORF">ASPSYDRAFT_29475</name>
</gene>
<dbReference type="OrthoDB" id="5120991at2759"/>
<reference evidence="2" key="1">
    <citation type="journal article" date="2017" name="Genome Biol.">
        <title>Comparative genomics reveals high biological diversity and specific adaptations in the industrially and medically important fungal genus Aspergillus.</title>
        <authorList>
            <person name="de Vries R.P."/>
            <person name="Riley R."/>
            <person name="Wiebenga A."/>
            <person name="Aguilar-Osorio G."/>
            <person name="Amillis S."/>
            <person name="Uchima C.A."/>
            <person name="Anderluh G."/>
            <person name="Asadollahi M."/>
            <person name="Askin M."/>
            <person name="Barry K."/>
            <person name="Battaglia E."/>
            <person name="Bayram O."/>
            <person name="Benocci T."/>
            <person name="Braus-Stromeyer S.A."/>
            <person name="Caldana C."/>
            <person name="Canovas D."/>
            <person name="Cerqueira G.C."/>
            <person name="Chen F."/>
            <person name="Chen W."/>
            <person name="Choi C."/>
            <person name="Clum A."/>
            <person name="Dos Santos R.A."/>
            <person name="Damasio A.R."/>
            <person name="Diallinas G."/>
            <person name="Emri T."/>
            <person name="Fekete E."/>
            <person name="Flipphi M."/>
            <person name="Freyberg S."/>
            <person name="Gallo A."/>
            <person name="Gournas C."/>
            <person name="Habgood R."/>
            <person name="Hainaut M."/>
            <person name="Harispe M.L."/>
            <person name="Henrissat B."/>
            <person name="Hilden K.S."/>
            <person name="Hope R."/>
            <person name="Hossain A."/>
            <person name="Karabika E."/>
            <person name="Karaffa L."/>
            <person name="Karanyi Z."/>
            <person name="Krasevec N."/>
            <person name="Kuo A."/>
            <person name="Kusch H."/>
            <person name="LaButti K."/>
            <person name="Lagendijk E.L."/>
            <person name="Lapidus A."/>
            <person name="Levasseur A."/>
            <person name="Lindquist E."/>
            <person name="Lipzen A."/>
            <person name="Logrieco A.F."/>
            <person name="MacCabe A."/>
            <person name="Maekelae M.R."/>
            <person name="Malavazi I."/>
            <person name="Melin P."/>
            <person name="Meyer V."/>
            <person name="Mielnichuk N."/>
            <person name="Miskei M."/>
            <person name="Molnar A.P."/>
            <person name="Mule G."/>
            <person name="Ngan C.Y."/>
            <person name="Orejas M."/>
            <person name="Orosz E."/>
            <person name="Ouedraogo J.P."/>
            <person name="Overkamp K.M."/>
            <person name="Park H.-S."/>
            <person name="Perrone G."/>
            <person name="Piumi F."/>
            <person name="Punt P.J."/>
            <person name="Ram A.F."/>
            <person name="Ramon A."/>
            <person name="Rauscher S."/>
            <person name="Record E."/>
            <person name="Riano-Pachon D.M."/>
            <person name="Robert V."/>
            <person name="Roehrig J."/>
            <person name="Ruller R."/>
            <person name="Salamov A."/>
            <person name="Salih N.S."/>
            <person name="Samson R.A."/>
            <person name="Sandor E."/>
            <person name="Sanguinetti M."/>
            <person name="Schuetze T."/>
            <person name="Sepcic K."/>
            <person name="Shelest E."/>
            <person name="Sherlock G."/>
            <person name="Sophianopoulou V."/>
            <person name="Squina F.M."/>
            <person name="Sun H."/>
            <person name="Susca A."/>
            <person name="Todd R.B."/>
            <person name="Tsang A."/>
            <person name="Unkles S.E."/>
            <person name="van de Wiele N."/>
            <person name="van Rossen-Uffink D."/>
            <person name="Oliveira J.V."/>
            <person name="Vesth T.C."/>
            <person name="Visser J."/>
            <person name="Yu J.-H."/>
            <person name="Zhou M."/>
            <person name="Andersen M.R."/>
            <person name="Archer D.B."/>
            <person name="Baker S.E."/>
            <person name="Benoit I."/>
            <person name="Brakhage A.A."/>
            <person name="Braus G.H."/>
            <person name="Fischer R."/>
            <person name="Frisvad J.C."/>
            <person name="Goldman G.H."/>
            <person name="Houbraken J."/>
            <person name="Oakley B."/>
            <person name="Pocsi I."/>
            <person name="Scazzocchio C."/>
            <person name="Seiboth B."/>
            <person name="vanKuyk P.A."/>
            <person name="Wortman J."/>
            <person name="Dyer P.S."/>
            <person name="Grigoriev I.V."/>
        </authorList>
    </citation>
    <scope>NUCLEOTIDE SEQUENCE [LARGE SCALE GENOMIC DNA]</scope>
    <source>
        <strain evidence="2">CBS 593.65</strain>
    </source>
</reference>
<dbReference type="AlphaFoldDB" id="A0A1L9TNV4"/>
<name>A0A1L9TNV4_9EURO</name>